<feature type="domain" description="CT398-like coiled coil hairpin" evidence="2">
    <location>
        <begin position="13"/>
        <end position="188"/>
    </location>
</feature>
<dbReference type="RefSeq" id="WP_201370182.1">
    <property type="nucleotide sequence ID" value="NZ_BNJG01000001.1"/>
</dbReference>
<name>A0ABQ3UKY9_9CHLR</name>
<accession>A0ABQ3UKY9</accession>
<dbReference type="EMBL" id="BNJG01000001">
    <property type="protein sequence ID" value="GHO53343.1"/>
    <property type="molecule type" value="Genomic_DNA"/>
</dbReference>
<proteinExistence type="predicted"/>
<evidence type="ECO:0000259" key="2">
    <source>
        <dbReference type="Pfam" id="PF24481"/>
    </source>
</evidence>
<keyword evidence="4" id="KW-1185">Reference proteome</keyword>
<evidence type="ECO:0000313" key="4">
    <source>
        <dbReference type="Proteomes" id="UP000654345"/>
    </source>
</evidence>
<feature type="compositionally biased region" description="Basic and acidic residues" evidence="1">
    <location>
        <begin position="128"/>
        <end position="147"/>
    </location>
</feature>
<reference evidence="3 4" key="1">
    <citation type="journal article" date="2021" name="Int. J. Syst. Evol. Microbiol.">
        <title>Reticulibacter mediterranei gen. nov., sp. nov., within the new family Reticulibacteraceae fam. nov., and Ktedonospora formicarum gen. nov., sp. nov., Ktedonobacter robiniae sp. nov., Dictyobacter formicarum sp. nov. and Dictyobacter arantiisoli sp. nov., belonging to the class Ktedonobacteria.</title>
        <authorList>
            <person name="Yabe S."/>
            <person name="Zheng Y."/>
            <person name="Wang C.M."/>
            <person name="Sakai Y."/>
            <person name="Abe K."/>
            <person name="Yokota A."/>
            <person name="Donadio S."/>
            <person name="Cavaletti L."/>
            <person name="Monciardini P."/>
        </authorList>
    </citation>
    <scope>NUCLEOTIDE SEQUENCE [LARGE SCALE GENOMIC DNA]</scope>
    <source>
        <strain evidence="3 4">SOSP1-30</strain>
    </source>
</reference>
<evidence type="ECO:0000313" key="3">
    <source>
        <dbReference type="EMBL" id="GHO53343.1"/>
    </source>
</evidence>
<dbReference type="Proteomes" id="UP000654345">
    <property type="component" value="Unassembled WGS sequence"/>
</dbReference>
<dbReference type="Gene3D" id="1.10.287.1490">
    <property type="match status" value="1"/>
</dbReference>
<dbReference type="InterPro" id="IPR056003">
    <property type="entry name" value="CT398_CC_hairpin"/>
</dbReference>
<sequence>MSTTQLAARLFQLQELDLDLDRVKAELQSLQQSLQNNYKLRKLQSEQQSIAQQLQASLQTQREAEWHLEDLTKRIEAQEQRLNSVSLSNARDLQALQQEVQQLRAQHARQEESLREIVDVTESLKETSERQARELEQAQESWSRDNSTELTRQQQLETQRTNLDQQRSLITSVLETDLLERYTLMRRTKQGRAISRVEQSSCQWCLAVLAPSELQEALRSPELQVCTNCGRILYYEL</sequence>
<evidence type="ECO:0000256" key="1">
    <source>
        <dbReference type="SAM" id="MobiDB-lite"/>
    </source>
</evidence>
<gene>
    <name evidence="3" type="ORF">KSB_18180</name>
</gene>
<feature type="region of interest" description="Disordered" evidence="1">
    <location>
        <begin position="128"/>
        <end position="161"/>
    </location>
</feature>
<protein>
    <recommendedName>
        <fullName evidence="2">CT398-like coiled coil hairpin domain-containing protein</fullName>
    </recommendedName>
</protein>
<comment type="caution">
    <text evidence="3">The sequence shown here is derived from an EMBL/GenBank/DDBJ whole genome shotgun (WGS) entry which is preliminary data.</text>
</comment>
<organism evidence="3 4">
    <name type="scientific">Ktedonobacter robiniae</name>
    <dbReference type="NCBI Taxonomy" id="2778365"/>
    <lineage>
        <taxon>Bacteria</taxon>
        <taxon>Bacillati</taxon>
        <taxon>Chloroflexota</taxon>
        <taxon>Ktedonobacteria</taxon>
        <taxon>Ktedonobacterales</taxon>
        <taxon>Ktedonobacteraceae</taxon>
        <taxon>Ktedonobacter</taxon>
    </lineage>
</organism>
<dbReference type="Pfam" id="PF24481">
    <property type="entry name" value="CT398_CC"/>
    <property type="match status" value="1"/>
</dbReference>
<feature type="compositionally biased region" description="Low complexity" evidence="1">
    <location>
        <begin position="148"/>
        <end position="161"/>
    </location>
</feature>